<keyword evidence="1" id="KW-0812">Transmembrane</keyword>
<evidence type="ECO:0000313" key="2">
    <source>
        <dbReference type="EMBL" id="MBB1153951.1"/>
    </source>
</evidence>
<feature type="transmembrane region" description="Helical" evidence="1">
    <location>
        <begin position="35"/>
        <end position="52"/>
    </location>
</feature>
<protein>
    <submittedName>
        <fullName evidence="2">Uncharacterized protein</fullName>
    </submittedName>
</protein>
<comment type="caution">
    <text evidence="2">The sequence shown here is derived from an EMBL/GenBank/DDBJ whole genome shotgun (WGS) entry which is preliminary data.</text>
</comment>
<evidence type="ECO:0000256" key="1">
    <source>
        <dbReference type="SAM" id="Phobius"/>
    </source>
</evidence>
<dbReference type="RefSeq" id="WP_182891041.1">
    <property type="nucleotide sequence ID" value="NZ_JACGZW010000004.1"/>
</dbReference>
<gene>
    <name evidence="2" type="ORF">H4281_12485</name>
</gene>
<keyword evidence="3" id="KW-1185">Reference proteome</keyword>
<dbReference type="EMBL" id="JACGZW010000004">
    <property type="protein sequence ID" value="MBB1153951.1"/>
    <property type="molecule type" value="Genomic_DNA"/>
</dbReference>
<sequence>MRRWPWLLIAAAVVVVVVSSRPLLGSADWAGLGQWVGGVGAFAAVVAALWLAGAESRHERAREAERSRIQAYYVKADWETGREQGQLPPISVRHAGAEPMVNVRVVAVHTNRPPSRPPLKVVANTDCPVLLPGEPWHVEWRLARVDLGDAIVALYCASTSKIEIAYEDLAGGRWKRIGSAPPEPDLSPR</sequence>
<reference evidence="2 3" key="1">
    <citation type="submission" date="2020-08" db="EMBL/GenBank/DDBJ databases">
        <title>Amycolatopsis sp. nov. DR6-1 isolated from Dendrobium heterocarpum.</title>
        <authorList>
            <person name="Tedsree N."/>
            <person name="Kuncharoen N."/>
            <person name="Likhitwitayawuid K."/>
            <person name="Tanasupawat S."/>
        </authorList>
    </citation>
    <scope>NUCLEOTIDE SEQUENCE [LARGE SCALE GENOMIC DNA]</scope>
    <source>
        <strain evidence="2 3">DR6-1</strain>
    </source>
</reference>
<organism evidence="2 3">
    <name type="scientific">Amycolatopsis dendrobii</name>
    <dbReference type="NCBI Taxonomy" id="2760662"/>
    <lineage>
        <taxon>Bacteria</taxon>
        <taxon>Bacillati</taxon>
        <taxon>Actinomycetota</taxon>
        <taxon>Actinomycetes</taxon>
        <taxon>Pseudonocardiales</taxon>
        <taxon>Pseudonocardiaceae</taxon>
        <taxon>Amycolatopsis</taxon>
    </lineage>
</organism>
<evidence type="ECO:0000313" key="3">
    <source>
        <dbReference type="Proteomes" id="UP000526734"/>
    </source>
</evidence>
<dbReference type="AlphaFoldDB" id="A0A7W3VVG2"/>
<keyword evidence="1" id="KW-0472">Membrane</keyword>
<name>A0A7W3VVG2_9PSEU</name>
<dbReference type="Proteomes" id="UP000526734">
    <property type="component" value="Unassembled WGS sequence"/>
</dbReference>
<keyword evidence="1" id="KW-1133">Transmembrane helix</keyword>
<proteinExistence type="predicted"/>
<accession>A0A7W3VVG2</accession>